<sequence length="816" mass="92444">MNLSSLKFAFGIFKWLRKKAPEVPYFDTLLKRVVDKLPPDPNLRPKKGELVRLRALFAQPRIWTLLIQPDMRVVAELKDEVLVCLDPRRHSLNPRLAEEIATLAVAEFPGILPAAEQAKIMAEMQRRAFEASDAARERDKVELIELISGGAVKIDATRASGVDQYRKQLTMRLRQLQPQYEFQIKYHVVEGGQENIALSHLLDDNRWLAVCSKAGAGKSALVVREAMSLLARQDNVVVFLNLKTWKHKSAAADSYSSIAIDDILESSIVPVNEDSLAKVVQGSNQQPLWQIWFLDGVNELPSELSGHVLSVVTQHLRSSIASSLCITDRSEARYVDSNWTKVLLQDLEWAEVQKHAAGSLENAAEARYELLRTPFFLEIAVTAGKWEWRNSTEAIRSLFKNRLGLEESELTQLAEFALSVYQTQRSLNFDVSALAEKTGRELARKLAESGLLIPAQEGAASFYHQLLHDYLCSRAVYNRPDSWVPSTFDSLSFDANTYEAIFMVVDQIESESMMTAYLTALYNWNWFATIRCVDRAIRDGLEISDELLVTLSAMLAEKRFDRVHGSRTRAVEWTSKLDELRGYNFSGSVGIKGVVEEVERVAPKARSPWFNTWVTLFTKIGSSDQPLFENDIFLLDDANPFIGWTASQVIRWSSMDEKDLALVRSAYRGARHGLDDISRSVRWRAVHALGCHPSTDSSDLLLFAIDHDDYPWVVYGAVRSLLEMAALSSSDRASSILAEVGARLEQLPPEALGQVALVTRYDRDQEGWKEHWAAQVWPLLERAHQLQTDEINRERWKGRLEAFRDWVDQGQINARI</sequence>
<name>A0A4R6SKA3_LABRH</name>
<reference evidence="1 2" key="1">
    <citation type="submission" date="2019-03" db="EMBL/GenBank/DDBJ databases">
        <title>Genomic Encyclopedia of Type Strains, Phase IV (KMG-IV): sequencing the most valuable type-strain genomes for metagenomic binning, comparative biology and taxonomic classification.</title>
        <authorList>
            <person name="Goeker M."/>
        </authorList>
    </citation>
    <scope>NUCLEOTIDE SEQUENCE [LARGE SCALE GENOMIC DNA]</scope>
    <source>
        <strain evidence="1 2">DSM 45361</strain>
    </source>
</reference>
<dbReference type="EMBL" id="SNXZ01000001">
    <property type="protein sequence ID" value="TDQ04796.1"/>
    <property type="molecule type" value="Genomic_DNA"/>
</dbReference>
<protein>
    <submittedName>
        <fullName evidence="1">Uncharacterized protein</fullName>
    </submittedName>
</protein>
<dbReference type="AlphaFoldDB" id="A0A4R6SKA3"/>
<evidence type="ECO:0000313" key="2">
    <source>
        <dbReference type="Proteomes" id="UP000295444"/>
    </source>
</evidence>
<accession>A0A4R6SKA3</accession>
<gene>
    <name evidence="1" type="ORF">EV186_101754</name>
</gene>
<proteinExistence type="predicted"/>
<evidence type="ECO:0000313" key="1">
    <source>
        <dbReference type="EMBL" id="TDQ04796.1"/>
    </source>
</evidence>
<dbReference type="Proteomes" id="UP000295444">
    <property type="component" value="Unassembled WGS sequence"/>
</dbReference>
<comment type="caution">
    <text evidence="1">The sequence shown here is derived from an EMBL/GenBank/DDBJ whole genome shotgun (WGS) entry which is preliminary data.</text>
</comment>
<keyword evidence="2" id="KW-1185">Reference proteome</keyword>
<organism evidence="1 2">
    <name type="scientific">Labedaea rhizosphaerae</name>
    <dbReference type="NCBI Taxonomy" id="598644"/>
    <lineage>
        <taxon>Bacteria</taxon>
        <taxon>Bacillati</taxon>
        <taxon>Actinomycetota</taxon>
        <taxon>Actinomycetes</taxon>
        <taxon>Pseudonocardiales</taxon>
        <taxon>Pseudonocardiaceae</taxon>
        <taxon>Labedaea</taxon>
    </lineage>
</organism>